<keyword evidence="4 12" id="KW-0812">Transmembrane</keyword>
<protein>
    <submittedName>
        <fullName evidence="16">ATP-binding cassette, subfamily B</fullName>
    </submittedName>
</protein>
<dbReference type="InterPro" id="IPR017871">
    <property type="entry name" value="ABC_transporter-like_CS"/>
</dbReference>
<dbReference type="Gene3D" id="3.40.50.300">
    <property type="entry name" value="P-loop containing nucleotide triphosphate hydrolases"/>
    <property type="match status" value="1"/>
</dbReference>
<dbReference type="InterPro" id="IPR027417">
    <property type="entry name" value="P-loop_NTPase"/>
</dbReference>
<proteinExistence type="predicted"/>
<feature type="domain" description="ABC transporter" evidence="13">
    <location>
        <begin position="476"/>
        <end position="711"/>
    </location>
</feature>
<keyword evidence="10" id="KW-0445">Lipid transport</keyword>
<dbReference type="GO" id="GO:0005524">
    <property type="term" value="F:ATP binding"/>
    <property type="evidence" value="ECO:0007669"/>
    <property type="project" value="UniProtKB-KW"/>
</dbReference>
<dbReference type="PROSITE" id="PS50893">
    <property type="entry name" value="ABC_TRANSPORTER_2"/>
    <property type="match status" value="1"/>
</dbReference>
<evidence type="ECO:0000256" key="8">
    <source>
        <dbReference type="ARBA" id="ARBA00022967"/>
    </source>
</evidence>
<feature type="transmembrane region" description="Helical" evidence="12">
    <location>
        <begin position="300"/>
        <end position="319"/>
    </location>
</feature>
<accession>A0A1M7N104</accession>
<evidence type="ECO:0000256" key="5">
    <source>
        <dbReference type="ARBA" id="ARBA00022741"/>
    </source>
</evidence>
<evidence type="ECO:0000259" key="14">
    <source>
        <dbReference type="PROSITE" id="PS50929"/>
    </source>
</evidence>
<evidence type="ECO:0000313" key="17">
    <source>
        <dbReference type="Proteomes" id="UP000184339"/>
    </source>
</evidence>
<dbReference type="FunFam" id="3.40.50.300:FF:000221">
    <property type="entry name" value="Multidrug ABC transporter ATP-binding protein"/>
    <property type="match status" value="1"/>
</dbReference>
<evidence type="ECO:0000256" key="11">
    <source>
        <dbReference type="ARBA" id="ARBA00023136"/>
    </source>
</evidence>
<dbReference type="SUPFAM" id="SSF52540">
    <property type="entry name" value="P-loop containing nucleoside triphosphate hydrolases"/>
    <property type="match status" value="1"/>
</dbReference>
<dbReference type="AlphaFoldDB" id="A0A1M7N104"/>
<evidence type="ECO:0000313" key="16">
    <source>
        <dbReference type="EMBL" id="SHM97093.1"/>
    </source>
</evidence>
<dbReference type="RefSeq" id="WP_072783470.1">
    <property type="nucleotide sequence ID" value="NZ_FRCX01000003.1"/>
</dbReference>
<dbReference type="GO" id="GO:0006869">
    <property type="term" value="P:lipid transport"/>
    <property type="evidence" value="ECO:0007669"/>
    <property type="project" value="UniProtKB-KW"/>
</dbReference>
<keyword evidence="3" id="KW-1003">Cell membrane</keyword>
<evidence type="ECO:0000256" key="1">
    <source>
        <dbReference type="ARBA" id="ARBA00004651"/>
    </source>
</evidence>
<dbReference type="PANTHER" id="PTHR43394">
    <property type="entry name" value="ATP-DEPENDENT PERMEASE MDL1, MITOCHONDRIAL"/>
    <property type="match status" value="1"/>
</dbReference>
<evidence type="ECO:0000256" key="7">
    <source>
        <dbReference type="ARBA" id="ARBA00022840"/>
    </source>
</evidence>
<dbReference type="PROSITE" id="PS00211">
    <property type="entry name" value="ABC_TRANSPORTER_1"/>
    <property type="match status" value="1"/>
</dbReference>
<sequence>MQDKFPHTAIQCLTAIAQHHGLQINPERIIDENALRAEEPTTGALLRIASDIGLKAKADKLNWTRLMAQGGVFPLMARLVDGNMIIVVGVKPGENGAEDQAAVLNPAAANAQVMMVPRSEFEKRWQGEIFFVKRQHKLTDPNQPFGLRWFIPEILKQKAAFRDIFIAAIAMQLLALASPIFFQLVIDKVLTHQSVTTLQVLGVGIVMALVFDSTFGFLRQTLTLAASNKIDMRLTRRVFSHLLSLPIDFFETTSAGVVTRHMQQLEKIRSFLTGRLFMTGLDLIALVVFVPILFSYSFKLTLIVLLFAAMIGGIVMAMVPTFQRRLNQLYSAEGQRQGMLVETIHGMRTVKALAIEPSQRRVWDQRSAEAITMHFRVGQISIAGNSVTDFLGKLLPVTIIIAGAADVFSGSLTVGALIGFQMLSGRVTQPLISIVGLVNEYQETALSVKMLGEVMNRAPEGRPGANGLRPILQGEIKFDNVVFRYPGSQNMALNKASFTIEEGTVVGIVGRSGSGKTTLTKLIQGLYPLQEGLVRFDGIDAREIELSHLRRQIGVVLQENFLFRGTVRENLAVTKPDATFEELVAAAQAAGADEFIERLPQGYDTVLEENATNLSGGQKQRLSIARTLVSRPRILILDEAASALDPESEAIFINNLSKIAVGRTVVMISHRLSTLVNSDKIMVMQQGSLVDSGRHEELLTRSDTYQHLWNQQTSHL</sequence>
<evidence type="ECO:0000256" key="9">
    <source>
        <dbReference type="ARBA" id="ARBA00022989"/>
    </source>
</evidence>
<dbReference type="Gene3D" id="1.20.1560.10">
    <property type="entry name" value="ABC transporter type 1, transmembrane domain"/>
    <property type="match status" value="1"/>
</dbReference>
<evidence type="ECO:0000256" key="12">
    <source>
        <dbReference type="SAM" id="Phobius"/>
    </source>
</evidence>
<evidence type="ECO:0000259" key="15">
    <source>
        <dbReference type="PROSITE" id="PS50990"/>
    </source>
</evidence>
<keyword evidence="11 12" id="KW-0472">Membrane</keyword>
<dbReference type="PROSITE" id="PS50990">
    <property type="entry name" value="PEPTIDASE_C39"/>
    <property type="match status" value="1"/>
</dbReference>
<dbReference type="InterPro" id="IPR005074">
    <property type="entry name" value="Peptidase_C39"/>
</dbReference>
<dbReference type="Pfam" id="PF00664">
    <property type="entry name" value="ABC_membrane"/>
    <property type="match status" value="1"/>
</dbReference>
<feature type="transmembrane region" description="Helical" evidence="12">
    <location>
        <begin position="272"/>
        <end position="294"/>
    </location>
</feature>
<comment type="subcellular location">
    <subcellularLocation>
        <location evidence="1">Cell membrane</location>
        <topology evidence="1">Multi-pass membrane protein</topology>
    </subcellularLocation>
</comment>
<dbReference type="EMBL" id="FRCX01000003">
    <property type="protein sequence ID" value="SHM97093.1"/>
    <property type="molecule type" value="Genomic_DNA"/>
</dbReference>
<keyword evidence="6" id="KW-0378">Hydrolase</keyword>
<evidence type="ECO:0000256" key="3">
    <source>
        <dbReference type="ARBA" id="ARBA00022475"/>
    </source>
</evidence>
<gene>
    <name evidence="16" type="ORF">SAMN05192549_103419</name>
</gene>
<evidence type="ECO:0000256" key="10">
    <source>
        <dbReference type="ARBA" id="ARBA00023055"/>
    </source>
</evidence>
<keyword evidence="9 12" id="KW-1133">Transmembrane helix</keyword>
<keyword evidence="17" id="KW-1185">Reference proteome</keyword>
<keyword evidence="5" id="KW-0547">Nucleotide-binding</keyword>
<dbReference type="GO" id="GO:0006508">
    <property type="term" value="P:proteolysis"/>
    <property type="evidence" value="ECO:0007669"/>
    <property type="project" value="InterPro"/>
</dbReference>
<dbReference type="SUPFAM" id="SSF90123">
    <property type="entry name" value="ABC transporter transmembrane region"/>
    <property type="match status" value="1"/>
</dbReference>
<evidence type="ECO:0000256" key="6">
    <source>
        <dbReference type="ARBA" id="ARBA00022801"/>
    </source>
</evidence>
<feature type="domain" description="Peptidase C39" evidence="15">
    <location>
        <begin position="2"/>
        <end position="132"/>
    </location>
</feature>
<evidence type="ECO:0000259" key="13">
    <source>
        <dbReference type="PROSITE" id="PS50893"/>
    </source>
</evidence>
<dbReference type="GO" id="GO:0005886">
    <property type="term" value="C:plasma membrane"/>
    <property type="evidence" value="ECO:0007669"/>
    <property type="project" value="UniProtKB-SubCell"/>
</dbReference>
<dbReference type="GO" id="GO:0015421">
    <property type="term" value="F:ABC-type oligopeptide transporter activity"/>
    <property type="evidence" value="ECO:0007669"/>
    <property type="project" value="TreeGrafter"/>
</dbReference>
<evidence type="ECO:0000256" key="4">
    <source>
        <dbReference type="ARBA" id="ARBA00022692"/>
    </source>
</evidence>
<dbReference type="STRING" id="551987.SAMN05192549_103419"/>
<dbReference type="Pfam" id="PF03412">
    <property type="entry name" value="Peptidase_C39"/>
    <property type="match status" value="1"/>
</dbReference>
<feature type="transmembrane region" description="Helical" evidence="12">
    <location>
        <begin position="198"/>
        <end position="218"/>
    </location>
</feature>
<evidence type="ECO:0000256" key="2">
    <source>
        <dbReference type="ARBA" id="ARBA00022448"/>
    </source>
</evidence>
<dbReference type="GO" id="GO:0008233">
    <property type="term" value="F:peptidase activity"/>
    <property type="evidence" value="ECO:0007669"/>
    <property type="project" value="InterPro"/>
</dbReference>
<feature type="transmembrane region" description="Helical" evidence="12">
    <location>
        <begin position="164"/>
        <end position="186"/>
    </location>
</feature>
<dbReference type="CDD" id="cd18783">
    <property type="entry name" value="ABC_6TM_PrtD_LapB_HlyB_like"/>
    <property type="match status" value="1"/>
</dbReference>
<keyword evidence="7 16" id="KW-0067">ATP-binding</keyword>
<reference evidence="17" key="1">
    <citation type="submission" date="2016-11" db="EMBL/GenBank/DDBJ databases">
        <authorList>
            <person name="Varghese N."/>
            <person name="Submissions S."/>
        </authorList>
    </citation>
    <scope>NUCLEOTIDE SEQUENCE [LARGE SCALE GENOMIC DNA]</scope>
    <source>
        <strain evidence="17">Sac-22</strain>
    </source>
</reference>
<feature type="domain" description="ABC transmembrane type-1" evidence="14">
    <location>
        <begin position="164"/>
        <end position="443"/>
    </location>
</feature>
<dbReference type="Pfam" id="PF00005">
    <property type="entry name" value="ABC_tran"/>
    <property type="match status" value="1"/>
</dbReference>
<dbReference type="InterPro" id="IPR036640">
    <property type="entry name" value="ABC1_TM_sf"/>
</dbReference>
<dbReference type="GO" id="GO:0016887">
    <property type="term" value="F:ATP hydrolysis activity"/>
    <property type="evidence" value="ECO:0007669"/>
    <property type="project" value="InterPro"/>
</dbReference>
<dbReference type="OrthoDB" id="8554730at2"/>
<dbReference type="PANTHER" id="PTHR43394:SF1">
    <property type="entry name" value="ATP-BINDING CASSETTE SUB-FAMILY B MEMBER 10, MITOCHONDRIAL"/>
    <property type="match status" value="1"/>
</dbReference>
<dbReference type="Proteomes" id="UP000184339">
    <property type="component" value="Unassembled WGS sequence"/>
</dbReference>
<name>A0A1M7N104_9BURK</name>
<dbReference type="InterPro" id="IPR003439">
    <property type="entry name" value="ABC_transporter-like_ATP-bd"/>
</dbReference>
<dbReference type="Gene3D" id="3.90.70.10">
    <property type="entry name" value="Cysteine proteinases"/>
    <property type="match status" value="1"/>
</dbReference>
<dbReference type="InterPro" id="IPR003593">
    <property type="entry name" value="AAA+_ATPase"/>
</dbReference>
<dbReference type="PROSITE" id="PS50929">
    <property type="entry name" value="ABC_TM1F"/>
    <property type="match status" value="1"/>
</dbReference>
<dbReference type="InterPro" id="IPR039421">
    <property type="entry name" value="Type_1_exporter"/>
</dbReference>
<keyword evidence="8" id="KW-1278">Translocase</keyword>
<organism evidence="16 17">
    <name type="scientific">Duganella sacchari</name>
    <dbReference type="NCBI Taxonomy" id="551987"/>
    <lineage>
        <taxon>Bacteria</taxon>
        <taxon>Pseudomonadati</taxon>
        <taxon>Pseudomonadota</taxon>
        <taxon>Betaproteobacteria</taxon>
        <taxon>Burkholderiales</taxon>
        <taxon>Oxalobacteraceae</taxon>
        <taxon>Telluria group</taxon>
        <taxon>Duganella</taxon>
    </lineage>
</organism>
<dbReference type="SMART" id="SM00382">
    <property type="entry name" value="AAA"/>
    <property type="match status" value="1"/>
</dbReference>
<dbReference type="InterPro" id="IPR011527">
    <property type="entry name" value="ABC1_TM_dom"/>
</dbReference>
<keyword evidence="2" id="KW-0813">Transport</keyword>